<reference evidence="2 3" key="1">
    <citation type="submission" date="2020-08" db="EMBL/GenBank/DDBJ databases">
        <title>Genomic Encyclopedia of Type Strains, Phase IV (KMG-IV): sequencing the most valuable type-strain genomes for metagenomic binning, comparative biology and taxonomic classification.</title>
        <authorList>
            <person name="Goeker M."/>
        </authorList>
    </citation>
    <scope>NUCLEOTIDE SEQUENCE [LARGE SCALE GENOMIC DNA]</scope>
    <source>
        <strain evidence="2 3">DSM 25701</strain>
    </source>
</reference>
<dbReference type="EMBL" id="JACHHW010000001">
    <property type="protein sequence ID" value="MBB5185939.1"/>
    <property type="molecule type" value="Genomic_DNA"/>
</dbReference>
<keyword evidence="1" id="KW-1133">Transmembrane helix</keyword>
<gene>
    <name evidence="2" type="ORF">HNQ57_000198</name>
</gene>
<keyword evidence="1" id="KW-0472">Membrane</keyword>
<evidence type="ECO:0000256" key="1">
    <source>
        <dbReference type="SAM" id="Phobius"/>
    </source>
</evidence>
<organism evidence="2 3">
    <name type="scientific">Zhongshania antarctica</name>
    <dbReference type="NCBI Taxonomy" id="641702"/>
    <lineage>
        <taxon>Bacteria</taxon>
        <taxon>Pseudomonadati</taxon>
        <taxon>Pseudomonadota</taxon>
        <taxon>Gammaproteobacteria</taxon>
        <taxon>Cellvibrionales</taxon>
        <taxon>Spongiibacteraceae</taxon>
        <taxon>Zhongshania</taxon>
    </lineage>
</organism>
<keyword evidence="1" id="KW-0812">Transmembrane</keyword>
<evidence type="ECO:0000313" key="2">
    <source>
        <dbReference type="EMBL" id="MBB5185939.1"/>
    </source>
</evidence>
<keyword evidence="3" id="KW-1185">Reference proteome</keyword>
<accession>A0A840QYU6</accession>
<proteinExistence type="predicted"/>
<sequence length="46" mass="5073">MIFSRNLDNAGREKISSPSRMLQSWHPVAILVLIPIIQLIVSGLSA</sequence>
<feature type="transmembrane region" description="Helical" evidence="1">
    <location>
        <begin position="21"/>
        <end position="41"/>
    </location>
</feature>
<comment type="caution">
    <text evidence="2">The sequence shown here is derived from an EMBL/GenBank/DDBJ whole genome shotgun (WGS) entry which is preliminary data.</text>
</comment>
<name>A0A840QYU6_9GAMM</name>
<evidence type="ECO:0000313" key="3">
    <source>
        <dbReference type="Proteomes" id="UP000536640"/>
    </source>
</evidence>
<dbReference type="AlphaFoldDB" id="A0A840QYU6"/>
<protein>
    <submittedName>
        <fullName evidence="2">Dipeptide/tripeptide permease</fullName>
    </submittedName>
</protein>
<dbReference type="Proteomes" id="UP000536640">
    <property type="component" value="Unassembled WGS sequence"/>
</dbReference>